<feature type="region of interest" description="Disordered" evidence="5">
    <location>
        <begin position="1171"/>
        <end position="1193"/>
    </location>
</feature>
<gene>
    <name evidence="7" type="ORF">NP493_843g00006</name>
</gene>
<protein>
    <recommendedName>
        <fullName evidence="6">Rab-GAP TBC domain-containing protein</fullName>
    </recommendedName>
</protein>
<dbReference type="InterPro" id="IPR000195">
    <property type="entry name" value="Rab-GAP-TBC_dom"/>
</dbReference>
<dbReference type="Pfam" id="PF00566">
    <property type="entry name" value="RabGAP-TBC"/>
    <property type="match status" value="1"/>
</dbReference>
<feature type="domain" description="Rab-GAP TBC" evidence="6">
    <location>
        <begin position="273"/>
        <end position="483"/>
    </location>
</feature>
<dbReference type="FunFam" id="1.10.8.270:FF:000005">
    <property type="entry name" value="TBC1 domain family member 15"/>
    <property type="match status" value="1"/>
</dbReference>
<evidence type="ECO:0000256" key="2">
    <source>
        <dbReference type="ARBA" id="ARBA00022468"/>
    </source>
</evidence>
<evidence type="ECO:0000256" key="5">
    <source>
        <dbReference type="SAM" id="MobiDB-lite"/>
    </source>
</evidence>
<feature type="compositionally biased region" description="Low complexity" evidence="5">
    <location>
        <begin position="1180"/>
        <end position="1191"/>
    </location>
</feature>
<dbReference type="EMBL" id="JAODUO010000845">
    <property type="protein sequence ID" value="KAK2173873.1"/>
    <property type="molecule type" value="Genomic_DNA"/>
</dbReference>
<dbReference type="Gene3D" id="1.10.472.80">
    <property type="entry name" value="Ypt/Rab-GAP domain of gyp1p, domain 3"/>
    <property type="match status" value="1"/>
</dbReference>
<proteinExistence type="predicted"/>
<dbReference type="Proteomes" id="UP001209878">
    <property type="component" value="Unassembled WGS sequence"/>
</dbReference>
<evidence type="ECO:0000256" key="4">
    <source>
        <dbReference type="ARBA" id="ARBA00022553"/>
    </source>
</evidence>
<feature type="region of interest" description="Disordered" evidence="5">
    <location>
        <begin position="1"/>
        <end position="31"/>
    </location>
</feature>
<feature type="region of interest" description="Disordered" evidence="5">
    <location>
        <begin position="231"/>
        <end position="256"/>
    </location>
</feature>
<dbReference type="PANTHER" id="PTHR22957">
    <property type="entry name" value="TBC1 DOMAIN FAMILY MEMBER GTPASE-ACTIVATING PROTEIN"/>
    <property type="match status" value="1"/>
</dbReference>
<sequence>MARDGAEQPEGLFIEWTPVEEPDNESNQGDTEWTVVDTVGYKNDRSKSESESVTMKSRVSSPPTHHKYNINFDISDLKSFRRSSPRLGWSYLIFILKCGTTYPALHFHQGGTKAFIKQLEKHLVIKKSPKDSCLFLVREHDPQALSKSFDELKLFDEEQADDMLTKFIKDPYTATWGGFSKVTNFLRDTLLVPEPEVRPQEDVAEILLESIPGMAINNQEEPGFEMVTTQELPPRPEVKRSTPLTPQQWSQHMDNQGQVKDVESLKEAIFRGGVDPSLRIEVWKFLLKYYSWDSTYQSRTEQRKKKVDDYFRMKLQWKSVTEEQEKRNSFIRDRKSLIEKDVTRTDRTHHFFHGEDNPNISVLYDILMTYCMYNFDLGYVQGMSDLLAPILVVMENEVDAFWCFAGFMELLYHNFDIDQAGMKTQLLQLHTLVQFTDPKLCNYLESHDSGNMYFCFRWLLIIFKREFSFPDIMRLWEVLWTGKPCDNFHLLICLALLDTEKVTLIENNFGFTEILKLDTFVHSVFLQLDTFVHSVFLQLDKFVHSVFLQLDTFVHSVFLQLDTFVHSMFLQLDMFVHCMFLQLDKFVHSMFPQLDTFVHSMFPQLDTFVHSKFLQLDTFVHSMFPQLDTFVHSMFLQLDTFVHSMFLQLDTFVHSVFLQLDTFVHSMFLQLDTFVHSMFLQLDTFVHSMFLQLDTFVHSMFLQLDKFVHSVFLQLDTFVHSVFLQLDKFVHSVFLQLDKFVHSVFLQLDTFVHSVFLQLDTFVHSMFLQLDTFVHSMFLQLDTFVHSVFLQLDTFVHSVFLQLDTFVHSMFLQLDTFVHTVFPPVGHLDTFVHSVFLQLDTFVHSMFLQLDTFVHSVFLQLDTFVHSVFLQLDTFVHSMFLQLDTFVHCMFLQLDTFVHSVFLQLDKFVHCKFLQLDTFVHSVFLQLDKFVHSVFLQLDTFVHSMFLQLDTFVHSVFLQLDTFVHSVFLQLDTFVHSMFLQLDTFVHCMFLQLDTFVHSVFLQLDKFVHSMFLQLDTFVHCMFLQLDTFVHSMFLQLDTFVHSVFLQLDTFVHSMFLQLDTFVHSMFLQLDTFVHSVFLQLDTFHINDLSGQIELSEIMNKAEGIYLQLSTCKHLTVAVAEIIGIEPRSAPSGGDGVDGASSTRSSPDHTSLQICTNGTEGITGEKLQTVQFSNGGSNGTTDTRTTTTPDDSSIEILPVDHMDLVL</sequence>
<organism evidence="7 8">
    <name type="scientific">Ridgeia piscesae</name>
    <name type="common">Tubeworm</name>
    <dbReference type="NCBI Taxonomy" id="27915"/>
    <lineage>
        <taxon>Eukaryota</taxon>
        <taxon>Metazoa</taxon>
        <taxon>Spiralia</taxon>
        <taxon>Lophotrochozoa</taxon>
        <taxon>Annelida</taxon>
        <taxon>Polychaeta</taxon>
        <taxon>Sedentaria</taxon>
        <taxon>Canalipalpata</taxon>
        <taxon>Sabellida</taxon>
        <taxon>Siboglinidae</taxon>
        <taxon>Ridgeia</taxon>
    </lineage>
</organism>
<feature type="compositionally biased region" description="Polar residues" evidence="5">
    <location>
        <begin position="242"/>
        <end position="256"/>
    </location>
</feature>
<dbReference type="Gene3D" id="1.10.8.270">
    <property type="entry name" value="putative rabgap domain of human tbc1 domain family member 14 like domains"/>
    <property type="match status" value="1"/>
</dbReference>
<feature type="region of interest" description="Disordered" evidence="5">
    <location>
        <begin position="43"/>
        <end position="62"/>
    </location>
</feature>
<dbReference type="GO" id="GO:0005096">
    <property type="term" value="F:GTPase activator activity"/>
    <property type="evidence" value="ECO:0007669"/>
    <property type="project" value="UniProtKB-KW"/>
</dbReference>
<dbReference type="PROSITE" id="PS50086">
    <property type="entry name" value="TBC_RABGAP"/>
    <property type="match status" value="1"/>
</dbReference>
<name>A0AAD9NMD4_RIDPI</name>
<evidence type="ECO:0000313" key="7">
    <source>
        <dbReference type="EMBL" id="KAK2173873.1"/>
    </source>
</evidence>
<reference evidence="7" key="1">
    <citation type="journal article" date="2023" name="Mol. Biol. Evol.">
        <title>Third-Generation Sequencing Reveals the Adaptive Role of the Epigenome in Three Deep-Sea Polychaetes.</title>
        <authorList>
            <person name="Perez M."/>
            <person name="Aroh O."/>
            <person name="Sun Y."/>
            <person name="Lan Y."/>
            <person name="Juniper S.K."/>
            <person name="Young C.R."/>
            <person name="Angers B."/>
            <person name="Qian P.Y."/>
        </authorList>
    </citation>
    <scope>NUCLEOTIDE SEQUENCE</scope>
    <source>
        <strain evidence="7">R07B-5</strain>
    </source>
</reference>
<accession>A0AAD9NMD4</accession>
<keyword evidence="4" id="KW-0597">Phosphoprotein</keyword>
<keyword evidence="3" id="KW-0963">Cytoplasm</keyword>
<feature type="compositionally biased region" description="Polar residues" evidence="5">
    <location>
        <begin position="1140"/>
        <end position="1156"/>
    </location>
</feature>
<evidence type="ECO:0000313" key="8">
    <source>
        <dbReference type="Proteomes" id="UP001209878"/>
    </source>
</evidence>
<dbReference type="AlphaFoldDB" id="A0AAD9NMD4"/>
<evidence type="ECO:0000256" key="3">
    <source>
        <dbReference type="ARBA" id="ARBA00022490"/>
    </source>
</evidence>
<dbReference type="InterPro" id="IPR021935">
    <property type="entry name" value="SGSM1/2_RBD"/>
</dbReference>
<evidence type="ECO:0000259" key="6">
    <source>
        <dbReference type="PROSITE" id="PS50086"/>
    </source>
</evidence>
<dbReference type="InterPro" id="IPR035969">
    <property type="entry name" value="Rab-GAP_TBC_sf"/>
</dbReference>
<dbReference type="SUPFAM" id="SSF47923">
    <property type="entry name" value="Ypt/Rab-GAP domain of gyp1p"/>
    <property type="match status" value="2"/>
</dbReference>
<keyword evidence="2" id="KW-0343">GTPase activation</keyword>
<evidence type="ECO:0000256" key="1">
    <source>
        <dbReference type="ARBA" id="ARBA00004496"/>
    </source>
</evidence>
<keyword evidence="8" id="KW-1185">Reference proteome</keyword>
<comment type="subcellular location">
    <subcellularLocation>
        <location evidence="1">Cytoplasm</location>
    </subcellularLocation>
</comment>
<dbReference type="Pfam" id="PF12068">
    <property type="entry name" value="PH_RBD"/>
    <property type="match status" value="1"/>
</dbReference>
<feature type="compositionally biased region" description="Polar residues" evidence="5">
    <location>
        <begin position="51"/>
        <end position="62"/>
    </location>
</feature>
<feature type="region of interest" description="Disordered" evidence="5">
    <location>
        <begin position="1130"/>
        <end position="1156"/>
    </location>
</feature>
<comment type="caution">
    <text evidence="7">The sequence shown here is derived from an EMBL/GenBank/DDBJ whole genome shotgun (WGS) entry which is preliminary data.</text>
</comment>
<dbReference type="GO" id="GO:0005737">
    <property type="term" value="C:cytoplasm"/>
    <property type="evidence" value="ECO:0007669"/>
    <property type="project" value="UniProtKB-SubCell"/>
</dbReference>
<dbReference type="PANTHER" id="PTHR22957:SF645">
    <property type="entry name" value="LD27216P"/>
    <property type="match status" value="1"/>
</dbReference>
<dbReference type="SMART" id="SM00164">
    <property type="entry name" value="TBC"/>
    <property type="match status" value="1"/>
</dbReference>